<sequence>MLSFGTARQENIPPRIPPLLFNDAQITGQKIGPTAVYSRRQQFLVRCIPGQEERAFQIRDTCDYVTLGFIISHL</sequence>
<keyword evidence="2" id="KW-1185">Reference proteome</keyword>
<gene>
    <name evidence="1" type="ORF">PoB_007094500</name>
</gene>
<evidence type="ECO:0000313" key="1">
    <source>
        <dbReference type="EMBL" id="GFO44440.1"/>
    </source>
</evidence>
<name>A0AAV4DJW2_9GAST</name>
<proteinExistence type="predicted"/>
<dbReference type="AlphaFoldDB" id="A0AAV4DJW2"/>
<protein>
    <submittedName>
        <fullName evidence="1">Uncharacterized protein</fullName>
    </submittedName>
</protein>
<dbReference type="Proteomes" id="UP000735302">
    <property type="component" value="Unassembled WGS sequence"/>
</dbReference>
<dbReference type="EMBL" id="BLXT01007956">
    <property type="protein sequence ID" value="GFO44440.1"/>
    <property type="molecule type" value="Genomic_DNA"/>
</dbReference>
<organism evidence="1 2">
    <name type="scientific">Plakobranchus ocellatus</name>
    <dbReference type="NCBI Taxonomy" id="259542"/>
    <lineage>
        <taxon>Eukaryota</taxon>
        <taxon>Metazoa</taxon>
        <taxon>Spiralia</taxon>
        <taxon>Lophotrochozoa</taxon>
        <taxon>Mollusca</taxon>
        <taxon>Gastropoda</taxon>
        <taxon>Heterobranchia</taxon>
        <taxon>Euthyneura</taxon>
        <taxon>Panpulmonata</taxon>
        <taxon>Sacoglossa</taxon>
        <taxon>Placobranchoidea</taxon>
        <taxon>Plakobranchidae</taxon>
        <taxon>Plakobranchus</taxon>
    </lineage>
</organism>
<comment type="caution">
    <text evidence="1">The sequence shown here is derived from an EMBL/GenBank/DDBJ whole genome shotgun (WGS) entry which is preliminary data.</text>
</comment>
<reference evidence="1 2" key="1">
    <citation type="journal article" date="2021" name="Elife">
        <title>Chloroplast acquisition without the gene transfer in kleptoplastic sea slugs, Plakobranchus ocellatus.</title>
        <authorList>
            <person name="Maeda T."/>
            <person name="Takahashi S."/>
            <person name="Yoshida T."/>
            <person name="Shimamura S."/>
            <person name="Takaki Y."/>
            <person name="Nagai Y."/>
            <person name="Toyoda A."/>
            <person name="Suzuki Y."/>
            <person name="Arimoto A."/>
            <person name="Ishii H."/>
            <person name="Satoh N."/>
            <person name="Nishiyama T."/>
            <person name="Hasebe M."/>
            <person name="Maruyama T."/>
            <person name="Minagawa J."/>
            <person name="Obokata J."/>
            <person name="Shigenobu S."/>
        </authorList>
    </citation>
    <scope>NUCLEOTIDE SEQUENCE [LARGE SCALE GENOMIC DNA]</scope>
</reference>
<accession>A0AAV4DJW2</accession>
<evidence type="ECO:0000313" key="2">
    <source>
        <dbReference type="Proteomes" id="UP000735302"/>
    </source>
</evidence>